<dbReference type="GO" id="GO:0008137">
    <property type="term" value="F:NADH dehydrogenase (ubiquinone) activity"/>
    <property type="evidence" value="ECO:0007669"/>
    <property type="project" value="InterPro"/>
</dbReference>
<keyword evidence="3" id="KW-1133">Transmembrane helix</keyword>
<comment type="caution">
    <text evidence="5">The sequence shown here is derived from an EMBL/GenBank/DDBJ whole genome shotgun (WGS) entry which is preliminary data.</text>
</comment>
<proteinExistence type="predicted"/>
<feature type="transmembrane region" description="Helical" evidence="3">
    <location>
        <begin position="62"/>
        <end position="79"/>
    </location>
</feature>
<feature type="transmembrane region" description="Helical" evidence="3">
    <location>
        <begin position="20"/>
        <end position="42"/>
    </location>
</feature>
<dbReference type="GO" id="GO:0042773">
    <property type="term" value="P:ATP synthesis coupled electron transport"/>
    <property type="evidence" value="ECO:0007669"/>
    <property type="project" value="InterPro"/>
</dbReference>
<dbReference type="GO" id="GO:0048039">
    <property type="term" value="F:ubiquinone binding"/>
    <property type="evidence" value="ECO:0007669"/>
    <property type="project" value="TreeGrafter"/>
</dbReference>
<dbReference type="GO" id="GO:0016020">
    <property type="term" value="C:membrane"/>
    <property type="evidence" value="ECO:0007669"/>
    <property type="project" value="UniProtKB-SubCell"/>
</dbReference>
<keyword evidence="5" id="KW-0560">Oxidoreductase</keyword>
<dbReference type="GO" id="GO:0015990">
    <property type="term" value="P:electron transport coupled proton transport"/>
    <property type="evidence" value="ECO:0007669"/>
    <property type="project" value="TreeGrafter"/>
</dbReference>
<dbReference type="Proteomes" id="UP000266178">
    <property type="component" value="Unassembled WGS sequence"/>
</dbReference>
<accession>A0A399F5G7</accession>
<feature type="transmembrane region" description="Helical" evidence="3">
    <location>
        <begin position="99"/>
        <end position="118"/>
    </location>
</feature>
<keyword evidence="6" id="KW-1185">Reference proteome</keyword>
<dbReference type="GO" id="GO:0012505">
    <property type="term" value="C:endomembrane system"/>
    <property type="evidence" value="ECO:0007669"/>
    <property type="project" value="UniProtKB-SubCell"/>
</dbReference>
<sequence length="178" mass="18772">MSIGLLGLFSGTSQGTVGALFLLGASMIYTGAMFLFVGRVYLRTGSLEFTPVRGLAKHTPALYVLGMFLLMATIGLPGLSGFPGEFLALLGAYQTSPWLTFIAFLSVIAAAAFALTAYQKVFQETPQSQAVPDMSPREWVFAGVTVGVLVVMGMYPKLFTLYLEPLGKALASLLGGGA</sequence>
<evidence type="ECO:0000259" key="4">
    <source>
        <dbReference type="Pfam" id="PF00361"/>
    </source>
</evidence>
<reference evidence="5 6" key="1">
    <citation type="submission" date="2018-08" db="EMBL/GenBank/DDBJ databases">
        <title>Meiothermus granaticius genome AF-68 sequencing project.</title>
        <authorList>
            <person name="Da Costa M.S."/>
            <person name="Albuquerque L."/>
            <person name="Raposo P."/>
            <person name="Froufe H.J.C."/>
            <person name="Barroso C.S."/>
            <person name="Egas C."/>
        </authorList>
    </citation>
    <scope>NUCLEOTIDE SEQUENCE [LARGE SCALE GENOMIC DNA]</scope>
    <source>
        <strain evidence="5 6">AF-68</strain>
    </source>
</reference>
<dbReference type="AlphaFoldDB" id="A0A399F5G7"/>
<dbReference type="InterPro" id="IPR003918">
    <property type="entry name" value="NADH_UbQ_OxRdtase"/>
</dbReference>
<dbReference type="InterPro" id="IPR001750">
    <property type="entry name" value="ND/Mrp_TM"/>
</dbReference>
<evidence type="ECO:0000256" key="3">
    <source>
        <dbReference type="SAM" id="Phobius"/>
    </source>
</evidence>
<dbReference type="EC" id="1.6.5.11" evidence="5"/>
<dbReference type="PANTHER" id="PTHR43507">
    <property type="entry name" value="NADH-UBIQUINONE OXIDOREDUCTASE CHAIN 4"/>
    <property type="match status" value="1"/>
</dbReference>
<keyword evidence="3" id="KW-0472">Membrane</keyword>
<keyword evidence="2 3" id="KW-0812">Transmembrane</keyword>
<feature type="domain" description="NADH:quinone oxidoreductase/Mrp antiporter transmembrane" evidence="4">
    <location>
        <begin position="3"/>
        <end position="107"/>
    </location>
</feature>
<evidence type="ECO:0000313" key="6">
    <source>
        <dbReference type="Proteomes" id="UP000266178"/>
    </source>
</evidence>
<gene>
    <name evidence="5" type="ORF">Mgrana_02806</name>
</gene>
<evidence type="ECO:0000313" key="5">
    <source>
        <dbReference type="EMBL" id="RIH91313.1"/>
    </source>
</evidence>
<dbReference type="EMBL" id="QWLB01000048">
    <property type="protein sequence ID" value="RIH91313.1"/>
    <property type="molecule type" value="Genomic_DNA"/>
</dbReference>
<protein>
    <submittedName>
        <fullName evidence="5">NADH-quinone oxidoreductase subunit 13</fullName>
        <ecNumber evidence="5">1.6.5.11</ecNumber>
    </submittedName>
</protein>
<dbReference type="GO" id="GO:0003954">
    <property type="term" value="F:NADH dehydrogenase activity"/>
    <property type="evidence" value="ECO:0007669"/>
    <property type="project" value="TreeGrafter"/>
</dbReference>
<dbReference type="Pfam" id="PF00361">
    <property type="entry name" value="Proton_antipo_M"/>
    <property type="match status" value="1"/>
</dbReference>
<comment type="subcellular location">
    <subcellularLocation>
        <location evidence="1">Endomembrane system</location>
        <topology evidence="1">Multi-pass membrane protein</topology>
    </subcellularLocation>
    <subcellularLocation>
        <location evidence="2">Membrane</location>
        <topology evidence="2">Multi-pass membrane protein</topology>
    </subcellularLocation>
</comment>
<feature type="transmembrane region" description="Helical" evidence="3">
    <location>
        <begin position="139"/>
        <end position="156"/>
    </location>
</feature>
<organism evidence="5 6">
    <name type="scientific">Meiothermus granaticius NBRC 107808</name>
    <dbReference type="NCBI Taxonomy" id="1227551"/>
    <lineage>
        <taxon>Bacteria</taxon>
        <taxon>Thermotogati</taxon>
        <taxon>Deinococcota</taxon>
        <taxon>Deinococci</taxon>
        <taxon>Thermales</taxon>
        <taxon>Thermaceae</taxon>
        <taxon>Meiothermus</taxon>
    </lineage>
</organism>
<evidence type="ECO:0000256" key="1">
    <source>
        <dbReference type="ARBA" id="ARBA00004127"/>
    </source>
</evidence>
<name>A0A399F5G7_9DEIN</name>
<dbReference type="PANTHER" id="PTHR43507:SF1">
    <property type="entry name" value="NADH-UBIQUINONE OXIDOREDUCTASE CHAIN 4"/>
    <property type="match status" value="1"/>
</dbReference>
<evidence type="ECO:0000256" key="2">
    <source>
        <dbReference type="RuleBase" id="RU000320"/>
    </source>
</evidence>